<proteinExistence type="predicted"/>
<dbReference type="Gene3D" id="1.20.1110.10">
    <property type="entry name" value="Calcium-transporting ATPase, transmembrane domain"/>
    <property type="match status" value="1"/>
</dbReference>
<keyword evidence="2 5" id="KW-0812">Transmembrane</keyword>
<name>A0A6V7VUL9_MELEN</name>
<dbReference type="AlphaFoldDB" id="A0A6V7VUL9"/>
<dbReference type="Gene3D" id="3.40.50.1000">
    <property type="entry name" value="HAD superfamily/HAD-like"/>
    <property type="match status" value="1"/>
</dbReference>
<dbReference type="InterPro" id="IPR023214">
    <property type="entry name" value="HAD_sf"/>
</dbReference>
<evidence type="ECO:0000256" key="3">
    <source>
        <dbReference type="ARBA" id="ARBA00022989"/>
    </source>
</evidence>
<evidence type="ECO:0000313" key="6">
    <source>
        <dbReference type="EMBL" id="CAD2178452.1"/>
    </source>
</evidence>
<dbReference type="InterPro" id="IPR023298">
    <property type="entry name" value="ATPase_P-typ_TM_dom_sf"/>
</dbReference>
<evidence type="ECO:0000313" key="7">
    <source>
        <dbReference type="Proteomes" id="UP000580250"/>
    </source>
</evidence>
<dbReference type="SUPFAM" id="SSF56784">
    <property type="entry name" value="HAD-like"/>
    <property type="match status" value="1"/>
</dbReference>
<evidence type="ECO:0000256" key="1">
    <source>
        <dbReference type="ARBA" id="ARBA00004370"/>
    </source>
</evidence>
<gene>
    <name evidence="6" type="ORF">MENT_LOCUS30391</name>
</gene>
<dbReference type="OrthoDB" id="5906864at2759"/>
<evidence type="ECO:0000256" key="4">
    <source>
        <dbReference type="ARBA" id="ARBA00023136"/>
    </source>
</evidence>
<protein>
    <submittedName>
        <fullName evidence="6">Uncharacterized protein</fullName>
    </submittedName>
</protein>
<keyword evidence="3 5" id="KW-1133">Transmembrane helix</keyword>
<evidence type="ECO:0000256" key="2">
    <source>
        <dbReference type="ARBA" id="ARBA00022692"/>
    </source>
</evidence>
<evidence type="ECO:0000256" key="5">
    <source>
        <dbReference type="SAM" id="Phobius"/>
    </source>
</evidence>
<comment type="subcellular location">
    <subcellularLocation>
        <location evidence="1">Membrane</location>
    </subcellularLocation>
</comment>
<dbReference type="Proteomes" id="UP000580250">
    <property type="component" value="Unassembled WGS sequence"/>
</dbReference>
<dbReference type="SUPFAM" id="SSF81665">
    <property type="entry name" value="Calcium ATPase, transmembrane domain M"/>
    <property type="match status" value="1"/>
</dbReference>
<organism evidence="6 7">
    <name type="scientific">Meloidogyne enterolobii</name>
    <name type="common">Root-knot nematode worm</name>
    <name type="synonym">Meloidogyne mayaguensis</name>
    <dbReference type="NCBI Taxonomy" id="390850"/>
    <lineage>
        <taxon>Eukaryota</taxon>
        <taxon>Metazoa</taxon>
        <taxon>Ecdysozoa</taxon>
        <taxon>Nematoda</taxon>
        <taxon>Chromadorea</taxon>
        <taxon>Rhabditida</taxon>
        <taxon>Tylenchina</taxon>
        <taxon>Tylenchomorpha</taxon>
        <taxon>Tylenchoidea</taxon>
        <taxon>Meloidogynidae</taxon>
        <taxon>Meloidogyninae</taxon>
        <taxon>Meloidogyne</taxon>
    </lineage>
</organism>
<keyword evidence="4 5" id="KW-0472">Membrane</keyword>
<feature type="transmembrane region" description="Helical" evidence="5">
    <location>
        <begin position="48"/>
        <end position="65"/>
    </location>
</feature>
<comment type="caution">
    <text evidence="6">The sequence shown here is derived from an EMBL/GenBank/DDBJ whole genome shotgun (WGS) entry which is preliminary data.</text>
</comment>
<dbReference type="EMBL" id="CAJEWN010000319">
    <property type="protein sequence ID" value="CAD2178452.1"/>
    <property type="molecule type" value="Genomic_DNA"/>
</dbReference>
<sequence length="396" mass="46182">MDQFAKQLFFYSLRVIGLICFIGLILGMSAMDMFTICFSFAVAAIPEGLPIVVALIQSVTIFYRASPRHKLRIVKALQNIGEVVAMTGDGVNDAVALKKSAFLSLPTEAKLDIFKCLNHQQLCEINQTNLYFYNFVNYFEGELAREKFNQIIIHNGYLKQYDHYSHILLNPEEENFDFPLNEQFEEKWKNGLEDPIPLYLPNVESNKNIVIHLTEDNGDITQIKLPSIVQNKNQLKIAFYYLNKLFNCFFKSGIFFSFIFNPELLQLLFKNSIYIETCHLYFTDDNTEYLLQFILKNYLACEDLHCYFKQNKDIMENYKNILCKILTNGGDNFEEIHLNFITWADYDFDVDHKNVALFYDYIVEYIATSRDCSKMVANIGLEYNSTNFKLSERAEK</sequence>
<dbReference type="GO" id="GO:0016020">
    <property type="term" value="C:membrane"/>
    <property type="evidence" value="ECO:0007669"/>
    <property type="project" value="UniProtKB-SubCell"/>
</dbReference>
<dbReference type="PANTHER" id="PTHR42861">
    <property type="entry name" value="CALCIUM-TRANSPORTING ATPASE"/>
    <property type="match status" value="1"/>
</dbReference>
<accession>A0A6V7VUL9</accession>
<feature type="transmembrane region" description="Helical" evidence="5">
    <location>
        <begin position="12"/>
        <end position="42"/>
    </location>
</feature>
<dbReference type="GO" id="GO:0005388">
    <property type="term" value="F:P-type calcium transporter activity"/>
    <property type="evidence" value="ECO:0007669"/>
    <property type="project" value="UniProtKB-EC"/>
</dbReference>
<reference evidence="6 7" key="1">
    <citation type="submission" date="2020-08" db="EMBL/GenBank/DDBJ databases">
        <authorList>
            <person name="Koutsovoulos G."/>
            <person name="Danchin GJ E."/>
        </authorList>
    </citation>
    <scope>NUCLEOTIDE SEQUENCE [LARGE SCALE GENOMIC DNA]</scope>
</reference>
<dbReference type="InterPro" id="IPR036412">
    <property type="entry name" value="HAD-like_sf"/>
</dbReference>